<keyword evidence="2" id="KW-1185">Reference proteome</keyword>
<proteinExistence type="predicted"/>
<dbReference type="EMBL" id="CP139960">
    <property type="protein sequence ID" value="WQD40671.1"/>
    <property type="molecule type" value="Genomic_DNA"/>
</dbReference>
<reference evidence="1 2" key="1">
    <citation type="submission" date="2023-12" db="EMBL/GenBank/DDBJ databases">
        <title>Genome sequencing and assembly of bacterial species from a model synthetic community.</title>
        <authorList>
            <person name="Hogle S.L."/>
        </authorList>
    </citation>
    <scope>NUCLEOTIDE SEQUENCE [LARGE SCALE GENOMIC DNA]</scope>
    <source>
        <strain evidence="1 2">HAMBI_3031</strain>
    </source>
</reference>
<accession>A0ABZ0WDA5</accession>
<organism evidence="1 2">
    <name type="scientific">Niabella yanshanensis</name>
    <dbReference type="NCBI Taxonomy" id="577386"/>
    <lineage>
        <taxon>Bacteria</taxon>
        <taxon>Pseudomonadati</taxon>
        <taxon>Bacteroidota</taxon>
        <taxon>Chitinophagia</taxon>
        <taxon>Chitinophagales</taxon>
        <taxon>Chitinophagaceae</taxon>
        <taxon>Niabella</taxon>
    </lineage>
</organism>
<name>A0ABZ0WDA5_9BACT</name>
<evidence type="ECO:0000313" key="2">
    <source>
        <dbReference type="Proteomes" id="UP001325680"/>
    </source>
</evidence>
<dbReference type="RefSeq" id="WP_114789842.1">
    <property type="nucleotide sequence ID" value="NZ_CP139960.1"/>
</dbReference>
<sequence>MQSKKIEITDYDYQFPLNKTAGSYASLNVYKHIRGAITPAANIQFYYVKIPAGAPNRVDFEEAYAHTSLPATLLPRIIGLLRNEKPVFIWFYSNNSVRISSSRENVGDNDQA</sequence>
<evidence type="ECO:0000313" key="1">
    <source>
        <dbReference type="EMBL" id="WQD40671.1"/>
    </source>
</evidence>
<protein>
    <submittedName>
        <fullName evidence="1">Uncharacterized protein</fullName>
    </submittedName>
</protein>
<dbReference type="Proteomes" id="UP001325680">
    <property type="component" value="Chromosome"/>
</dbReference>
<gene>
    <name evidence="1" type="ORF">U0035_10980</name>
</gene>